<reference evidence="6 7" key="1">
    <citation type="submission" date="2019-12" db="EMBL/GenBank/DDBJ databases">
        <authorList>
            <person name="Floudas D."/>
            <person name="Bentzer J."/>
            <person name="Ahren D."/>
            <person name="Johansson T."/>
            <person name="Persson P."/>
            <person name="Tunlid A."/>
        </authorList>
    </citation>
    <scope>NUCLEOTIDE SEQUENCE [LARGE SCALE GENOMIC DNA]</scope>
    <source>
        <strain evidence="6 7">CBS 102.39</strain>
    </source>
</reference>
<organism evidence="6 7">
    <name type="scientific">Agrocybe pediades</name>
    <dbReference type="NCBI Taxonomy" id="84607"/>
    <lineage>
        <taxon>Eukaryota</taxon>
        <taxon>Fungi</taxon>
        <taxon>Dikarya</taxon>
        <taxon>Basidiomycota</taxon>
        <taxon>Agaricomycotina</taxon>
        <taxon>Agaricomycetes</taxon>
        <taxon>Agaricomycetidae</taxon>
        <taxon>Agaricales</taxon>
        <taxon>Agaricineae</taxon>
        <taxon>Strophariaceae</taxon>
        <taxon>Agrocybe</taxon>
    </lineage>
</organism>
<dbReference type="Gene3D" id="1.10.30.10">
    <property type="entry name" value="High mobility group box domain"/>
    <property type="match status" value="1"/>
</dbReference>
<evidence type="ECO:0000256" key="4">
    <source>
        <dbReference type="SAM" id="MobiDB-lite"/>
    </source>
</evidence>
<feature type="compositionally biased region" description="Basic and acidic residues" evidence="4">
    <location>
        <begin position="40"/>
        <end position="52"/>
    </location>
</feature>
<keyword evidence="2 3" id="KW-0539">Nucleus</keyword>
<feature type="DNA-binding region" description="HMG box" evidence="3">
    <location>
        <begin position="73"/>
        <end position="142"/>
    </location>
</feature>
<accession>A0A8H4QLE6</accession>
<dbReference type="EMBL" id="JAACJL010000046">
    <property type="protein sequence ID" value="KAF4613219.1"/>
    <property type="molecule type" value="Genomic_DNA"/>
</dbReference>
<evidence type="ECO:0000256" key="2">
    <source>
        <dbReference type="ARBA" id="ARBA00023242"/>
    </source>
</evidence>
<protein>
    <recommendedName>
        <fullName evidence="5">HMG box domain-containing protein</fullName>
    </recommendedName>
</protein>
<feature type="domain" description="HMG box" evidence="5">
    <location>
        <begin position="73"/>
        <end position="142"/>
    </location>
</feature>
<feature type="compositionally biased region" description="Basic and acidic residues" evidence="4">
    <location>
        <begin position="219"/>
        <end position="228"/>
    </location>
</feature>
<dbReference type="InterPro" id="IPR051356">
    <property type="entry name" value="SOX/SOX-like_TF"/>
</dbReference>
<dbReference type="CDD" id="cd01389">
    <property type="entry name" value="HMG-box_ROX1-like"/>
    <property type="match status" value="1"/>
</dbReference>
<dbReference type="PROSITE" id="PS50118">
    <property type="entry name" value="HMG_BOX_2"/>
    <property type="match status" value="1"/>
</dbReference>
<dbReference type="SMART" id="SM00398">
    <property type="entry name" value="HMG"/>
    <property type="match status" value="1"/>
</dbReference>
<dbReference type="GO" id="GO:0000981">
    <property type="term" value="F:DNA-binding transcription factor activity, RNA polymerase II-specific"/>
    <property type="evidence" value="ECO:0007669"/>
    <property type="project" value="TreeGrafter"/>
</dbReference>
<proteinExistence type="predicted"/>
<feature type="region of interest" description="Disordered" evidence="4">
    <location>
        <begin position="207"/>
        <end position="269"/>
    </location>
</feature>
<evidence type="ECO:0000313" key="6">
    <source>
        <dbReference type="EMBL" id="KAF4613219.1"/>
    </source>
</evidence>
<dbReference type="SUPFAM" id="SSF47095">
    <property type="entry name" value="HMG-box"/>
    <property type="match status" value="1"/>
</dbReference>
<feature type="region of interest" description="Disordered" evidence="4">
    <location>
        <begin position="1"/>
        <end position="52"/>
    </location>
</feature>
<evidence type="ECO:0000313" key="7">
    <source>
        <dbReference type="Proteomes" id="UP000521872"/>
    </source>
</evidence>
<dbReference type="PANTHER" id="PTHR45789">
    <property type="entry name" value="FI18025P1"/>
    <property type="match status" value="1"/>
</dbReference>
<comment type="caution">
    <text evidence="6">The sequence shown here is derived from an EMBL/GenBank/DDBJ whole genome shotgun (WGS) entry which is preliminary data.</text>
</comment>
<dbReference type="GO" id="GO:0005634">
    <property type="term" value="C:nucleus"/>
    <property type="evidence" value="ECO:0007669"/>
    <property type="project" value="UniProtKB-UniRule"/>
</dbReference>
<evidence type="ECO:0000256" key="1">
    <source>
        <dbReference type="ARBA" id="ARBA00023125"/>
    </source>
</evidence>
<sequence>MPADRGPSSFDIKSEDDDAMKISSRSRSAGFTSPTSPVEELMHDGTDKEDGCLSDHAVETVRINGRKKPAGHIPRPPNAFMLFRSWFVKSRHVSTEVETNHSTLSKIIGMTWRSLSEEDREEWYTKARTALAEHKLKFPTYAYRPVHTRRRGSAPTKKTREVEPKDHKRCAKIAEFLASGKTGQELEEAVQEFDKYHVPEIVTRFEPPMTAETYSPVDASEKEKEKDASPSSRKLPRALSESAPSESQQKPTRPTIEIPKLLSQEPHDTEALSTTHFDIPSFSSTVTSAFDYGFGFSLHQPSPTLPRDNFLTQAVSVNSLCQPYDSTSTYTSSRHDHSLLVPSPNDYRSITHEWARNASPFSTTNSTTSVPSTPSPIQVPFSEHYEHGPFISEPPSFDYITGYSYEPLIMSDDGSHWGLKGIPDARHTTSSQAAITPNFNGFPAALPATARMIPQDPSFSSFMESISSYSL</sequence>
<dbReference type="GO" id="GO:0000978">
    <property type="term" value="F:RNA polymerase II cis-regulatory region sequence-specific DNA binding"/>
    <property type="evidence" value="ECO:0007669"/>
    <property type="project" value="TreeGrafter"/>
</dbReference>
<keyword evidence="7" id="KW-1185">Reference proteome</keyword>
<dbReference type="Proteomes" id="UP000521872">
    <property type="component" value="Unassembled WGS sequence"/>
</dbReference>
<dbReference type="InterPro" id="IPR009071">
    <property type="entry name" value="HMG_box_dom"/>
</dbReference>
<feature type="compositionally biased region" description="Polar residues" evidence="4">
    <location>
        <begin position="23"/>
        <end position="36"/>
    </location>
</feature>
<keyword evidence="1 3" id="KW-0238">DNA-binding</keyword>
<dbReference type="Pfam" id="PF00505">
    <property type="entry name" value="HMG_box"/>
    <property type="match status" value="1"/>
</dbReference>
<dbReference type="AlphaFoldDB" id="A0A8H4QLE6"/>
<dbReference type="PANTHER" id="PTHR45789:SF2">
    <property type="entry name" value="FI18025P1"/>
    <property type="match status" value="1"/>
</dbReference>
<dbReference type="InterPro" id="IPR036910">
    <property type="entry name" value="HMG_box_dom_sf"/>
</dbReference>
<name>A0A8H4QLE6_9AGAR</name>
<feature type="compositionally biased region" description="Polar residues" evidence="4">
    <location>
        <begin position="242"/>
        <end position="252"/>
    </location>
</feature>
<gene>
    <name evidence="6" type="ORF">D9613_010934</name>
</gene>
<evidence type="ECO:0000259" key="5">
    <source>
        <dbReference type="PROSITE" id="PS50118"/>
    </source>
</evidence>
<feature type="region of interest" description="Disordered" evidence="4">
    <location>
        <begin position="147"/>
        <end position="167"/>
    </location>
</feature>
<evidence type="ECO:0000256" key="3">
    <source>
        <dbReference type="PROSITE-ProRule" id="PRU00267"/>
    </source>
</evidence>